<accession>A0A4C1Z5V0</accession>
<evidence type="ECO:0000313" key="1">
    <source>
        <dbReference type="EMBL" id="GBP83050.1"/>
    </source>
</evidence>
<organism evidence="1 2">
    <name type="scientific">Eumeta variegata</name>
    <name type="common">Bagworm moth</name>
    <name type="synonym">Eumeta japonica</name>
    <dbReference type="NCBI Taxonomy" id="151549"/>
    <lineage>
        <taxon>Eukaryota</taxon>
        <taxon>Metazoa</taxon>
        <taxon>Ecdysozoa</taxon>
        <taxon>Arthropoda</taxon>
        <taxon>Hexapoda</taxon>
        <taxon>Insecta</taxon>
        <taxon>Pterygota</taxon>
        <taxon>Neoptera</taxon>
        <taxon>Endopterygota</taxon>
        <taxon>Lepidoptera</taxon>
        <taxon>Glossata</taxon>
        <taxon>Ditrysia</taxon>
        <taxon>Tineoidea</taxon>
        <taxon>Psychidae</taxon>
        <taxon>Oiketicinae</taxon>
        <taxon>Eumeta</taxon>
    </lineage>
</organism>
<proteinExistence type="predicted"/>
<comment type="caution">
    <text evidence="1">The sequence shown here is derived from an EMBL/GenBank/DDBJ whole genome shotgun (WGS) entry which is preliminary data.</text>
</comment>
<protein>
    <submittedName>
        <fullName evidence="1">Uncharacterized protein</fullName>
    </submittedName>
</protein>
<gene>
    <name evidence="1" type="ORF">EVAR_31850_1</name>
</gene>
<evidence type="ECO:0000313" key="2">
    <source>
        <dbReference type="Proteomes" id="UP000299102"/>
    </source>
</evidence>
<name>A0A4C1Z5V0_EUMVA</name>
<dbReference type="EMBL" id="BGZK01001602">
    <property type="protein sequence ID" value="GBP83050.1"/>
    <property type="molecule type" value="Genomic_DNA"/>
</dbReference>
<sequence length="119" mass="14327">MRLAGLRFRELRKDAGRRTWSIYRKHNFMGWDFQLRRVWYFNCFEYTKNFADKSQNRLAYHSNPVTTPNEITGGEELAIAGDELATVRHDGETRIEELEKFRKNNRKRLEKEQKSKAEK</sequence>
<dbReference type="AlphaFoldDB" id="A0A4C1Z5V0"/>
<reference evidence="1 2" key="1">
    <citation type="journal article" date="2019" name="Commun. Biol.">
        <title>The bagworm genome reveals a unique fibroin gene that provides high tensile strength.</title>
        <authorList>
            <person name="Kono N."/>
            <person name="Nakamura H."/>
            <person name="Ohtoshi R."/>
            <person name="Tomita M."/>
            <person name="Numata K."/>
            <person name="Arakawa K."/>
        </authorList>
    </citation>
    <scope>NUCLEOTIDE SEQUENCE [LARGE SCALE GENOMIC DNA]</scope>
</reference>
<dbReference type="Proteomes" id="UP000299102">
    <property type="component" value="Unassembled WGS sequence"/>
</dbReference>
<keyword evidence="2" id="KW-1185">Reference proteome</keyword>